<organism evidence="1 2">
    <name type="scientific">Candidatus Thermofonsia Clade 3 bacterium</name>
    <dbReference type="NCBI Taxonomy" id="2364212"/>
    <lineage>
        <taxon>Bacteria</taxon>
        <taxon>Bacillati</taxon>
        <taxon>Chloroflexota</taxon>
        <taxon>Candidatus Thermofontia</taxon>
        <taxon>Candidatus Thermofonsia Clade 3</taxon>
    </lineage>
</organism>
<dbReference type="EMBL" id="PGTN01000008">
    <property type="protein sequence ID" value="PJF48672.1"/>
    <property type="molecule type" value="Genomic_DNA"/>
</dbReference>
<reference evidence="1 2" key="1">
    <citation type="submission" date="2017-11" db="EMBL/GenBank/DDBJ databases">
        <title>Evolution of Phototrophy in the Chloroflexi Phylum Driven by Horizontal Gene Transfer.</title>
        <authorList>
            <person name="Ward L.M."/>
            <person name="Hemp J."/>
            <person name="Shih P.M."/>
            <person name="Mcglynn S.E."/>
            <person name="Fischer W."/>
        </authorList>
    </citation>
    <scope>NUCLEOTIDE SEQUENCE [LARGE SCALE GENOMIC DNA]</scope>
    <source>
        <strain evidence="1">JP3_7</strain>
    </source>
</reference>
<protein>
    <recommendedName>
        <fullName evidence="3">Arylsulfatase</fullName>
    </recommendedName>
</protein>
<dbReference type="Gene3D" id="3.40.50.12500">
    <property type="match status" value="1"/>
</dbReference>
<name>A0A2M8QFZ7_9CHLR</name>
<evidence type="ECO:0000313" key="2">
    <source>
        <dbReference type="Proteomes" id="UP000230790"/>
    </source>
</evidence>
<gene>
    <name evidence="1" type="ORF">CUN48_02125</name>
</gene>
<dbReference type="AlphaFoldDB" id="A0A2M8QFZ7"/>
<accession>A0A2M8QFZ7</accession>
<evidence type="ECO:0000313" key="1">
    <source>
        <dbReference type="EMBL" id="PJF48672.1"/>
    </source>
</evidence>
<dbReference type="Proteomes" id="UP000230790">
    <property type="component" value="Unassembled WGS sequence"/>
</dbReference>
<comment type="caution">
    <text evidence="1">The sequence shown here is derived from an EMBL/GenBank/DDBJ whole genome shotgun (WGS) entry which is preliminary data.</text>
</comment>
<evidence type="ECO:0008006" key="3">
    <source>
        <dbReference type="Google" id="ProtNLM"/>
    </source>
</evidence>
<sequence length="229" mass="23894">MLTLFHTAASNVALFDALLKQLAPDIPARHVVDEAILREVRAAGAVTPAVIARVRAALAPLTGPQSFVLCTCSSIGGLAEQSGARVMRVDRPMAERAVSLGRRIAIAATLQSTLAPTQALIQDVARQADKAVETGALFISSAWPLIERGDPAGYAREIAAALADACAGDRFDVIVLAQASMAVAEPLCADLPCPVLSSPRLGVEAAARAYRARFSDPLSSEAPSNRVES</sequence>
<proteinExistence type="predicted"/>
<dbReference type="InterPro" id="IPR053714">
    <property type="entry name" value="Iso_Racemase_Enz_sf"/>
</dbReference>